<comment type="subcellular location">
    <subcellularLocation>
        <location evidence="1">Membrane</location>
        <topology evidence="1">Multi-pass membrane protein</topology>
    </subcellularLocation>
</comment>
<feature type="transmembrane region" description="Helical" evidence="5">
    <location>
        <begin position="12"/>
        <end position="31"/>
    </location>
</feature>
<organism evidence="7">
    <name type="scientific">freshwater metagenome</name>
    <dbReference type="NCBI Taxonomy" id="449393"/>
    <lineage>
        <taxon>unclassified sequences</taxon>
        <taxon>metagenomes</taxon>
        <taxon>ecological metagenomes</taxon>
    </lineage>
</organism>
<feature type="domain" description="EamA" evidence="6">
    <location>
        <begin position="158"/>
        <end position="292"/>
    </location>
</feature>
<protein>
    <submittedName>
        <fullName evidence="7">Unannotated protein</fullName>
    </submittedName>
</protein>
<reference evidence="7" key="1">
    <citation type="submission" date="2020-05" db="EMBL/GenBank/DDBJ databases">
        <authorList>
            <person name="Chiriac C."/>
            <person name="Salcher M."/>
            <person name="Ghai R."/>
            <person name="Kavagutti S V."/>
        </authorList>
    </citation>
    <scope>NUCLEOTIDE SEQUENCE</scope>
</reference>
<evidence type="ECO:0000313" key="7">
    <source>
        <dbReference type="EMBL" id="CAB4547324.1"/>
    </source>
</evidence>
<feature type="transmembrane region" description="Helical" evidence="5">
    <location>
        <begin position="251"/>
        <end position="271"/>
    </location>
</feature>
<evidence type="ECO:0000256" key="3">
    <source>
        <dbReference type="ARBA" id="ARBA00022989"/>
    </source>
</evidence>
<dbReference type="Pfam" id="PF00892">
    <property type="entry name" value="EamA"/>
    <property type="match status" value="2"/>
</dbReference>
<feature type="transmembrane region" description="Helical" evidence="5">
    <location>
        <begin position="100"/>
        <end position="120"/>
    </location>
</feature>
<feature type="transmembrane region" description="Helical" evidence="5">
    <location>
        <begin position="189"/>
        <end position="209"/>
    </location>
</feature>
<gene>
    <name evidence="7" type="ORF">UFOPK1506_00203</name>
</gene>
<sequence length="302" mass="32885">MSQNVPNKKGDSWVPTYIALGVIWGASFLFIERSLTFLTPAGVAFLRCALGALSLWSVLIYKRMRLIRDPLLLLQLWVMGMLLNVLPGVLFAFAQERVSSILAGIMNALTPIMSVIMILLVFRSERLSFERILGIVLGFFGVLVLLSVGNSIGEFSLSAILALILAVTCYGASYPFSSKYIIPRKLQPEVLATTQVTLAAFTLLPFFLYHGVTSYEISVDALLSILALGILGTGVAYIWNFRNVELAGPSLASTVTYLTPLVAVALGFFLLGEPLTWNEPIGGLIVLLGSAIAQGRIKLLRR</sequence>
<evidence type="ECO:0000256" key="4">
    <source>
        <dbReference type="ARBA" id="ARBA00023136"/>
    </source>
</evidence>
<dbReference type="PANTHER" id="PTHR32322">
    <property type="entry name" value="INNER MEMBRANE TRANSPORTER"/>
    <property type="match status" value="1"/>
</dbReference>
<feature type="transmembrane region" description="Helical" evidence="5">
    <location>
        <begin position="71"/>
        <end position="94"/>
    </location>
</feature>
<evidence type="ECO:0000259" key="6">
    <source>
        <dbReference type="Pfam" id="PF00892"/>
    </source>
</evidence>
<feature type="transmembrane region" description="Helical" evidence="5">
    <location>
        <begin position="221"/>
        <end position="239"/>
    </location>
</feature>
<keyword evidence="4 5" id="KW-0472">Membrane</keyword>
<name>A0A6J6C867_9ZZZZ</name>
<dbReference type="InterPro" id="IPR000620">
    <property type="entry name" value="EamA_dom"/>
</dbReference>
<feature type="domain" description="EamA" evidence="6">
    <location>
        <begin position="16"/>
        <end position="146"/>
    </location>
</feature>
<dbReference type="PANTHER" id="PTHR32322:SF9">
    <property type="entry name" value="AMINO-ACID METABOLITE EFFLUX PUMP-RELATED"/>
    <property type="match status" value="1"/>
</dbReference>
<feature type="transmembrane region" description="Helical" evidence="5">
    <location>
        <begin position="37"/>
        <end position="59"/>
    </location>
</feature>
<feature type="transmembrane region" description="Helical" evidence="5">
    <location>
        <begin position="132"/>
        <end position="149"/>
    </location>
</feature>
<dbReference type="InterPro" id="IPR050638">
    <property type="entry name" value="AA-Vitamin_Transporters"/>
</dbReference>
<dbReference type="SUPFAM" id="SSF103481">
    <property type="entry name" value="Multidrug resistance efflux transporter EmrE"/>
    <property type="match status" value="2"/>
</dbReference>
<feature type="transmembrane region" description="Helical" evidence="5">
    <location>
        <begin position="155"/>
        <end position="177"/>
    </location>
</feature>
<proteinExistence type="predicted"/>
<evidence type="ECO:0000256" key="1">
    <source>
        <dbReference type="ARBA" id="ARBA00004141"/>
    </source>
</evidence>
<accession>A0A6J6C867</accession>
<dbReference type="AlphaFoldDB" id="A0A6J6C867"/>
<dbReference type="InterPro" id="IPR037185">
    <property type="entry name" value="EmrE-like"/>
</dbReference>
<keyword evidence="3 5" id="KW-1133">Transmembrane helix</keyword>
<dbReference type="GO" id="GO:0016020">
    <property type="term" value="C:membrane"/>
    <property type="evidence" value="ECO:0007669"/>
    <property type="project" value="UniProtKB-SubCell"/>
</dbReference>
<keyword evidence="2 5" id="KW-0812">Transmembrane</keyword>
<feature type="transmembrane region" description="Helical" evidence="5">
    <location>
        <begin position="277"/>
        <end position="297"/>
    </location>
</feature>
<evidence type="ECO:0000256" key="2">
    <source>
        <dbReference type="ARBA" id="ARBA00022692"/>
    </source>
</evidence>
<evidence type="ECO:0000256" key="5">
    <source>
        <dbReference type="SAM" id="Phobius"/>
    </source>
</evidence>
<dbReference type="EMBL" id="CAEZSV010000021">
    <property type="protein sequence ID" value="CAB4547324.1"/>
    <property type="molecule type" value="Genomic_DNA"/>
</dbReference>